<feature type="chain" id="PRO_5016902026" description="PilJ/NarX-like methyl-accepting chemotaxis transducer" evidence="1">
    <location>
        <begin position="29"/>
        <end position="261"/>
    </location>
</feature>
<evidence type="ECO:0000313" key="3">
    <source>
        <dbReference type="Proteomes" id="UP000252893"/>
    </source>
</evidence>
<evidence type="ECO:0008006" key="4">
    <source>
        <dbReference type="Google" id="ProtNLM"/>
    </source>
</evidence>
<dbReference type="AlphaFoldDB" id="A0A366E4S8"/>
<dbReference type="Proteomes" id="UP000252893">
    <property type="component" value="Unassembled WGS sequence"/>
</dbReference>
<sequence>MMPVHFRRFSLPILALAITVIAMHPATATVPPGGTEYLNKALQGFIVRLEKTTETKLPPRLSNTEDAKVLEALWNVPAIIGQAPYKATDLPVLMDIMQQQAQITTAYTQFSPDPQKQADTKSNSIAFQDEIIRSTAAMISFISATLEAAGDYASSAPADKNGKAQTDAILKLRLGLQQVINGSALMLSNPDLNAHNQERLAQALADNATIIAASISLQDRTMLSNIVKGAKPVLRETARQSADQFIATMGNKDCSGLCALH</sequence>
<proteinExistence type="predicted"/>
<feature type="signal peptide" evidence="1">
    <location>
        <begin position="1"/>
        <end position="28"/>
    </location>
</feature>
<keyword evidence="1" id="KW-0732">Signal</keyword>
<comment type="caution">
    <text evidence="2">The sequence shown here is derived from an EMBL/GenBank/DDBJ whole genome shotgun (WGS) entry which is preliminary data.</text>
</comment>
<evidence type="ECO:0000256" key="1">
    <source>
        <dbReference type="SAM" id="SignalP"/>
    </source>
</evidence>
<protein>
    <recommendedName>
        <fullName evidence="4">PilJ/NarX-like methyl-accepting chemotaxis transducer</fullName>
    </recommendedName>
</protein>
<accession>A0A366E4S8</accession>
<dbReference type="EMBL" id="QNRH01000002">
    <property type="protein sequence ID" value="RBO97386.1"/>
    <property type="molecule type" value="Genomic_DNA"/>
</dbReference>
<name>A0A366E4S8_9HYPH</name>
<gene>
    <name evidence="2" type="ORF">DFR47_102168</name>
</gene>
<evidence type="ECO:0000313" key="2">
    <source>
        <dbReference type="EMBL" id="RBO97386.1"/>
    </source>
</evidence>
<dbReference type="RefSeq" id="WP_113943407.1">
    <property type="nucleotide sequence ID" value="NZ_JBHEEG010000002.1"/>
</dbReference>
<keyword evidence="3" id="KW-1185">Reference proteome</keyword>
<dbReference type="OrthoDB" id="8479639at2"/>
<organism evidence="2 3">
    <name type="scientific">Pseudochrobactrum asaccharolyticum</name>
    <dbReference type="NCBI Taxonomy" id="354351"/>
    <lineage>
        <taxon>Bacteria</taxon>
        <taxon>Pseudomonadati</taxon>
        <taxon>Pseudomonadota</taxon>
        <taxon>Alphaproteobacteria</taxon>
        <taxon>Hyphomicrobiales</taxon>
        <taxon>Brucellaceae</taxon>
        <taxon>Pseudochrobactrum</taxon>
    </lineage>
</organism>
<reference evidence="2 3" key="1">
    <citation type="submission" date="2018-06" db="EMBL/GenBank/DDBJ databases">
        <title>Genomic Encyclopedia of Type Strains, Phase IV (KMG-IV): sequencing the most valuable type-strain genomes for metagenomic binning, comparative biology and taxonomic classification.</title>
        <authorList>
            <person name="Goeker M."/>
        </authorList>
    </citation>
    <scope>NUCLEOTIDE SEQUENCE [LARGE SCALE GENOMIC DNA]</scope>
    <source>
        <strain evidence="2 3">DSM 25619</strain>
    </source>
</reference>